<evidence type="ECO:0000313" key="3">
    <source>
        <dbReference type="EMBL" id="KAI6652227.1"/>
    </source>
</evidence>
<dbReference type="EMBL" id="JAKMXF010000299">
    <property type="protein sequence ID" value="KAI6652227.1"/>
    <property type="molecule type" value="Genomic_DNA"/>
</dbReference>
<dbReference type="PANTHER" id="PTHR21254">
    <property type="entry name" value="C2 DOMAIN-CONTAINING PROTEIN 3"/>
    <property type="match status" value="1"/>
</dbReference>
<dbReference type="GO" id="GO:0061511">
    <property type="term" value="P:centriole elongation"/>
    <property type="evidence" value="ECO:0007669"/>
    <property type="project" value="TreeGrafter"/>
</dbReference>
<protein>
    <submittedName>
        <fullName evidence="3">C2 domain-containing protein 3</fullName>
    </submittedName>
</protein>
<evidence type="ECO:0000313" key="4">
    <source>
        <dbReference type="Proteomes" id="UP001165289"/>
    </source>
</evidence>
<evidence type="ECO:0000256" key="1">
    <source>
        <dbReference type="SAM" id="MobiDB-lite"/>
    </source>
</evidence>
<dbReference type="AlphaFoldDB" id="A0AAV7JTX8"/>
<dbReference type="GO" id="GO:0034451">
    <property type="term" value="C:centriolar satellite"/>
    <property type="evidence" value="ECO:0007669"/>
    <property type="project" value="TreeGrafter"/>
</dbReference>
<feature type="compositionally biased region" description="Low complexity" evidence="1">
    <location>
        <begin position="377"/>
        <end position="390"/>
    </location>
</feature>
<feature type="region of interest" description="Disordered" evidence="1">
    <location>
        <begin position="368"/>
        <end position="393"/>
    </location>
</feature>
<dbReference type="PROSITE" id="PS50004">
    <property type="entry name" value="C2"/>
    <property type="match status" value="1"/>
</dbReference>
<dbReference type="GO" id="GO:0060271">
    <property type="term" value="P:cilium assembly"/>
    <property type="evidence" value="ECO:0007669"/>
    <property type="project" value="TreeGrafter"/>
</dbReference>
<name>A0AAV7JTX8_9METZ</name>
<comment type="caution">
    <text evidence="3">The sequence shown here is derived from an EMBL/GenBank/DDBJ whole genome shotgun (WGS) entry which is preliminary data.</text>
</comment>
<dbReference type="InterPro" id="IPR000008">
    <property type="entry name" value="C2_dom"/>
</dbReference>
<gene>
    <name evidence="3" type="ORF">LOD99_7244</name>
</gene>
<keyword evidence="4" id="KW-1185">Reference proteome</keyword>
<dbReference type="InterPro" id="IPR035892">
    <property type="entry name" value="C2_domain_sf"/>
</dbReference>
<dbReference type="PANTHER" id="PTHR21254:SF1">
    <property type="entry name" value="C2 DOMAIN-CONTAINING PROTEIN 3"/>
    <property type="match status" value="1"/>
</dbReference>
<dbReference type="GO" id="GO:0005814">
    <property type="term" value="C:centriole"/>
    <property type="evidence" value="ECO:0007669"/>
    <property type="project" value="TreeGrafter"/>
</dbReference>
<sequence length="528" mass="59882">MFILLFTGTGNGEFGRDEILESPFEPKDKLKQYDRASNTAPIIDPIIGLLLSQDPLHTDGFVPGEYNQFLEESLVKDSSLIEDILYLNGSTAARNDRILNELEMEFGGDIDFTGQNLQNYTTQEEIPIQDKGNIRKETPIITDHLGLNPDESDLSYASIRDRLGSERIAELERVYAVKIYIEKLIFNSQQLDLIIKQTSPSQLSRIYRSTYIVEYQLDTTGGEKRSRRPEESTRVITRKMDGDGNIIFNHRTVMPICLTGGVIKKWWSNILEFKIYKKNLGQKKAINLGVSVINLKSVLESQNLNMTSSLDVQIPTHLQREQYPSHLDVIIELASEPLRAHRKPKQIDNTDGIIFSETKEKHVTFACSPSHTEEPYNSSDQQESSQSDNDIPITSGSDPLRLNLLLLVTDGSEISVSSKQCPWRGVNPYLVAKLFCADPAPQSSVHWENGAPKFAFRQLFPIQLTHNILTTRLCNKVVVIEVWHKETNRNKPSDELIGLVQLSLHQFYINFTHPENVAQSLQGQYPVL</sequence>
<dbReference type="SUPFAM" id="SSF49562">
    <property type="entry name" value="C2 domain (Calcium/lipid-binding domain, CaLB)"/>
    <property type="match status" value="1"/>
</dbReference>
<feature type="domain" description="C2" evidence="2">
    <location>
        <begin position="387"/>
        <end position="517"/>
    </location>
</feature>
<evidence type="ECO:0000259" key="2">
    <source>
        <dbReference type="PROSITE" id="PS50004"/>
    </source>
</evidence>
<accession>A0AAV7JTX8</accession>
<reference evidence="3 4" key="1">
    <citation type="journal article" date="2023" name="BMC Biol.">
        <title>The compact genome of the sponge Oopsacas minuta (Hexactinellida) is lacking key metazoan core genes.</title>
        <authorList>
            <person name="Santini S."/>
            <person name="Schenkelaars Q."/>
            <person name="Jourda C."/>
            <person name="Duchesne M."/>
            <person name="Belahbib H."/>
            <person name="Rocher C."/>
            <person name="Selva M."/>
            <person name="Riesgo A."/>
            <person name="Vervoort M."/>
            <person name="Leys S.P."/>
            <person name="Kodjabachian L."/>
            <person name="Le Bivic A."/>
            <person name="Borchiellini C."/>
            <person name="Claverie J.M."/>
            <person name="Renard E."/>
        </authorList>
    </citation>
    <scope>NUCLEOTIDE SEQUENCE [LARGE SCALE GENOMIC DNA]</scope>
    <source>
        <strain evidence="3">SPO-2</strain>
    </source>
</reference>
<organism evidence="3 4">
    <name type="scientific">Oopsacas minuta</name>
    <dbReference type="NCBI Taxonomy" id="111878"/>
    <lineage>
        <taxon>Eukaryota</taxon>
        <taxon>Metazoa</taxon>
        <taxon>Porifera</taxon>
        <taxon>Hexactinellida</taxon>
        <taxon>Hexasterophora</taxon>
        <taxon>Lyssacinosida</taxon>
        <taxon>Leucopsacidae</taxon>
        <taxon>Oopsacas</taxon>
    </lineage>
</organism>
<dbReference type="Proteomes" id="UP001165289">
    <property type="component" value="Unassembled WGS sequence"/>
</dbReference>
<proteinExistence type="predicted"/>
<dbReference type="GO" id="GO:0071539">
    <property type="term" value="P:protein localization to centrosome"/>
    <property type="evidence" value="ECO:0007669"/>
    <property type="project" value="TreeGrafter"/>
</dbReference>